<organism evidence="1 2">
    <name type="scientific">Fukomys damarensis</name>
    <name type="common">Damaraland mole rat</name>
    <name type="synonym">Cryptomys damarensis</name>
    <dbReference type="NCBI Taxonomy" id="885580"/>
    <lineage>
        <taxon>Eukaryota</taxon>
        <taxon>Metazoa</taxon>
        <taxon>Chordata</taxon>
        <taxon>Craniata</taxon>
        <taxon>Vertebrata</taxon>
        <taxon>Euteleostomi</taxon>
        <taxon>Mammalia</taxon>
        <taxon>Eutheria</taxon>
        <taxon>Euarchontoglires</taxon>
        <taxon>Glires</taxon>
        <taxon>Rodentia</taxon>
        <taxon>Hystricomorpha</taxon>
        <taxon>Bathyergidae</taxon>
        <taxon>Fukomys</taxon>
    </lineage>
</organism>
<reference evidence="1 2" key="1">
    <citation type="submission" date="2013-11" db="EMBL/GenBank/DDBJ databases">
        <title>The Damaraland mole rat (Fukomys damarensis) genome and evolution of African mole rats.</title>
        <authorList>
            <person name="Gladyshev V.N."/>
            <person name="Fang X."/>
        </authorList>
    </citation>
    <scope>NUCLEOTIDE SEQUENCE [LARGE SCALE GENOMIC DNA]</scope>
    <source>
        <tissue evidence="1">Liver</tissue>
    </source>
</reference>
<accession>A0A091CIR3</accession>
<evidence type="ECO:0000313" key="1">
    <source>
        <dbReference type="EMBL" id="KFO18339.1"/>
    </source>
</evidence>
<protein>
    <submittedName>
        <fullName evidence="1">Uncharacterized protein</fullName>
    </submittedName>
</protein>
<gene>
    <name evidence="1" type="ORF">H920_20276</name>
</gene>
<dbReference type="Proteomes" id="UP000028990">
    <property type="component" value="Unassembled WGS sequence"/>
</dbReference>
<dbReference type="AlphaFoldDB" id="A0A091CIR3"/>
<sequence>MLHTVTTVRMKTTRMGPLRPSSCRTPSLQLGSTSFKWRSSLLQRLSAVVSFQCLIHTDSLCQPPPLLGFVSAEAFGYDQWRLSSLQTFWQWRQRYGRRRQRRRAMI</sequence>
<evidence type="ECO:0000313" key="2">
    <source>
        <dbReference type="Proteomes" id="UP000028990"/>
    </source>
</evidence>
<proteinExistence type="predicted"/>
<dbReference type="EMBL" id="KN125438">
    <property type="protein sequence ID" value="KFO18339.1"/>
    <property type="molecule type" value="Genomic_DNA"/>
</dbReference>
<keyword evidence="2" id="KW-1185">Reference proteome</keyword>
<name>A0A091CIR3_FUKDA</name>